<dbReference type="EMBL" id="CP039543">
    <property type="protein sequence ID" value="QJT10470.1"/>
    <property type="molecule type" value="Genomic_DNA"/>
</dbReference>
<reference evidence="3 4" key="1">
    <citation type="submission" date="2018-06" db="EMBL/GenBank/DDBJ databases">
        <title>Complete genome of Desulfovibrio marinus P48SEP.</title>
        <authorList>
            <person name="Crispim J.S."/>
            <person name="Vidigal P.M.P."/>
            <person name="Silva L.C.F."/>
            <person name="Araujo L.C."/>
            <person name="Laguardia C.N."/>
            <person name="Dias R.S."/>
            <person name="Sousa M.P."/>
            <person name="Paula S.O."/>
            <person name="Silva C."/>
        </authorList>
    </citation>
    <scope>NUCLEOTIDE SEQUENCE [LARGE SCALE GENOMIC DNA]</scope>
    <source>
        <strain evidence="3 4">P48SEP</strain>
    </source>
</reference>
<feature type="transmembrane region" description="Helical" evidence="1">
    <location>
        <begin position="26"/>
        <end position="53"/>
    </location>
</feature>
<dbReference type="RefSeq" id="WP_144307420.1">
    <property type="nucleotide sequence ID" value="NZ_CP039543.1"/>
</dbReference>
<gene>
    <name evidence="3" type="ORF">DQK91_21240</name>
    <name evidence="2" type="ORF">E8L03_16725</name>
</gene>
<dbReference type="Proteomes" id="UP000503251">
    <property type="component" value="Chromosome"/>
</dbReference>
<organism evidence="3 4">
    <name type="scientific">Oceanidesulfovibrio marinus</name>
    <dbReference type="NCBI Taxonomy" id="370038"/>
    <lineage>
        <taxon>Bacteria</taxon>
        <taxon>Pseudomonadati</taxon>
        <taxon>Thermodesulfobacteriota</taxon>
        <taxon>Desulfovibrionia</taxon>
        <taxon>Desulfovibrionales</taxon>
        <taxon>Desulfovibrionaceae</taxon>
        <taxon>Oceanidesulfovibrio</taxon>
    </lineage>
</organism>
<accession>A0A6P1ZA18</accession>
<keyword evidence="1" id="KW-0812">Transmembrane</keyword>
<evidence type="ECO:0000256" key="1">
    <source>
        <dbReference type="SAM" id="Phobius"/>
    </source>
</evidence>
<name>A0A6P1ZA18_9BACT</name>
<evidence type="ECO:0000313" key="2">
    <source>
        <dbReference type="EMBL" id="QJT10470.1"/>
    </source>
</evidence>
<keyword evidence="1" id="KW-1133">Transmembrane helix</keyword>
<dbReference type="OrthoDB" id="1806539at2"/>
<sequence length="206" mass="23163">MDSQAIYHFLDPIFIWVFRIPGDATLGFALGLAWIALITSAVGELAIAGVYYINRSYFRQNRTDMVSNHNLSIRALMAKDKGTYKACNDLANDAFGKTFFSNIALFAASLWPAFFALGWLGYRFGDVNFTLPLAGAVGPNFFFVPTYIVVRVLFSNSKKYLPVFRKAHAILRDENPDAEQLINYLDYMDVPQRDSKKERGETATAS</sequence>
<evidence type="ECO:0000313" key="5">
    <source>
        <dbReference type="Proteomes" id="UP000503251"/>
    </source>
</evidence>
<feature type="transmembrane region" description="Helical" evidence="1">
    <location>
        <begin position="99"/>
        <end position="121"/>
    </location>
</feature>
<keyword evidence="1" id="KW-0472">Membrane</keyword>
<dbReference type="Proteomes" id="UP000434052">
    <property type="component" value="Unassembled WGS sequence"/>
</dbReference>
<keyword evidence="5" id="KW-1185">Reference proteome</keyword>
<dbReference type="EMBL" id="QMIF01000025">
    <property type="protein sequence ID" value="TVM30327.1"/>
    <property type="molecule type" value="Genomic_DNA"/>
</dbReference>
<dbReference type="AlphaFoldDB" id="A0A6P1ZA18"/>
<evidence type="ECO:0000313" key="3">
    <source>
        <dbReference type="EMBL" id="TVM30327.1"/>
    </source>
</evidence>
<reference evidence="2 5" key="2">
    <citation type="submission" date="2019-04" db="EMBL/GenBank/DDBJ databases">
        <title>Isolation and culture of sulfate reducing bacteria from the cold seep of the South China Sea.</title>
        <authorList>
            <person name="Sun C."/>
            <person name="Liu R."/>
        </authorList>
    </citation>
    <scope>NUCLEOTIDE SEQUENCE [LARGE SCALE GENOMIC DNA]</scope>
    <source>
        <strain evidence="2 5">CS1</strain>
    </source>
</reference>
<proteinExistence type="predicted"/>
<protein>
    <submittedName>
        <fullName evidence="3">Uncharacterized protein</fullName>
    </submittedName>
</protein>
<feature type="transmembrane region" description="Helical" evidence="1">
    <location>
        <begin position="133"/>
        <end position="154"/>
    </location>
</feature>
<evidence type="ECO:0000313" key="4">
    <source>
        <dbReference type="Proteomes" id="UP000434052"/>
    </source>
</evidence>